<dbReference type="AlphaFoldDB" id="A0A151ALL0"/>
<keyword evidence="1 3" id="KW-0032">Aminotransferase</keyword>
<comment type="cofactor">
    <cofactor evidence="1">
        <name>pyridoxal 5'-phosphate</name>
        <dbReference type="ChEBI" id="CHEBI:597326"/>
    </cofactor>
</comment>
<dbReference type="EMBL" id="LTBB01000011">
    <property type="protein sequence ID" value="KYH28287.1"/>
    <property type="molecule type" value="Genomic_DNA"/>
</dbReference>
<dbReference type="PANTHER" id="PTHR42691:SF1">
    <property type="entry name" value="ASPARTATE AMINOTRANSFERASE YHDR-RELATED"/>
    <property type="match status" value="1"/>
</dbReference>
<dbReference type="InterPro" id="IPR015421">
    <property type="entry name" value="PyrdxlP-dep_Trfase_major"/>
</dbReference>
<dbReference type="CDD" id="cd00609">
    <property type="entry name" value="AAT_like"/>
    <property type="match status" value="1"/>
</dbReference>
<dbReference type="PANTHER" id="PTHR42691">
    <property type="entry name" value="ASPARTATE AMINOTRANSFERASE YHDR-RELATED"/>
    <property type="match status" value="1"/>
</dbReference>
<reference evidence="3 4" key="1">
    <citation type="submission" date="2016-02" db="EMBL/GenBank/DDBJ databases">
        <title>Genome sequence of Clostridium colicanis DSM 13634.</title>
        <authorList>
            <person name="Poehlein A."/>
            <person name="Daniel R."/>
        </authorList>
    </citation>
    <scope>NUCLEOTIDE SEQUENCE [LARGE SCALE GENOMIC DNA]</scope>
    <source>
        <strain evidence="3 4">DSM 13634</strain>
    </source>
</reference>
<dbReference type="Gene3D" id="3.90.1150.10">
    <property type="entry name" value="Aspartate Aminotransferase, domain 1"/>
    <property type="match status" value="2"/>
</dbReference>
<dbReference type="InterPro" id="IPR004838">
    <property type="entry name" value="NHTrfase_class1_PyrdxlP-BS"/>
</dbReference>
<name>A0A151ALL0_9CLOT</name>
<dbReference type="PATRIC" id="fig|1121305.3.peg.2019"/>
<organism evidence="3 4">
    <name type="scientific">Clostridium colicanis DSM 13634</name>
    <dbReference type="NCBI Taxonomy" id="1121305"/>
    <lineage>
        <taxon>Bacteria</taxon>
        <taxon>Bacillati</taxon>
        <taxon>Bacillota</taxon>
        <taxon>Clostridia</taxon>
        <taxon>Eubacteriales</taxon>
        <taxon>Clostridiaceae</taxon>
        <taxon>Clostridium</taxon>
    </lineage>
</organism>
<comment type="similarity">
    <text evidence="1">Belongs to the class-I pyridoxal-phosphate-dependent aminotransferase family.</text>
</comment>
<evidence type="ECO:0000313" key="3">
    <source>
        <dbReference type="EMBL" id="KYH28287.1"/>
    </source>
</evidence>
<dbReference type="NCBIfam" id="NF005305">
    <property type="entry name" value="PRK06836.1"/>
    <property type="match status" value="1"/>
</dbReference>
<accession>A0A151ALL0</accession>
<dbReference type="RefSeq" id="WP_061858834.1">
    <property type="nucleotide sequence ID" value="NZ_LTBB01000011.1"/>
</dbReference>
<dbReference type="InterPro" id="IPR015424">
    <property type="entry name" value="PyrdxlP-dep_Trfase"/>
</dbReference>
<keyword evidence="1 3" id="KW-0808">Transferase</keyword>
<feature type="domain" description="Aminotransferase class I/classII large" evidence="2">
    <location>
        <begin position="39"/>
        <end position="380"/>
    </location>
</feature>
<dbReference type="EC" id="2.6.1.-" evidence="1"/>
<keyword evidence="4" id="KW-1185">Reference proteome</keyword>
<comment type="caution">
    <text evidence="3">The sequence shown here is derived from an EMBL/GenBank/DDBJ whole genome shotgun (WGS) entry which is preliminary data.</text>
</comment>
<dbReference type="SUPFAM" id="SSF53383">
    <property type="entry name" value="PLP-dependent transferases"/>
    <property type="match status" value="1"/>
</dbReference>
<protein>
    <recommendedName>
        <fullName evidence="1">Aminotransferase</fullName>
        <ecNumber evidence="1">2.6.1.-</ecNumber>
    </recommendedName>
</protein>
<sequence>MFSEKVINNLNKSSWIRLMFEEGTRLTEKYGADKVYDYSLGNPYGEPPTDVINSLKNHILNEQKGLHKYMNNAGYPEVREKIAKHLEKESGVELSKDNIVMTVGAAGGLNVVLKALLNPEEEIIVFAPYFVEYSFYADNHGGKTVVVPPDTSTFEPDLEAFKNSITPKTKAIIINNPNNPTGVVYSENTLKSINNILSEKEKEFKTTIFVISDEPYNKIIYDNIKLPKMLSIFKNAIIVNSFSKSLALAGERIGYIAASSNIQNIDILVNALTFCNRTLGFVNAPGLFQKVVADALEAEIDIGSYQKRRDFLYENLTKLGFECIKPQGAFYLFPKALLDDDVEFVKRALKYNLLLVPGSGFGCPGYFRISYCVDFDMIKRSIPAFEQLAKEFRKV</sequence>
<evidence type="ECO:0000259" key="2">
    <source>
        <dbReference type="Pfam" id="PF00155"/>
    </source>
</evidence>
<dbReference type="Pfam" id="PF00155">
    <property type="entry name" value="Aminotran_1_2"/>
    <property type="match status" value="1"/>
</dbReference>
<proteinExistence type="inferred from homology"/>
<evidence type="ECO:0000313" key="4">
    <source>
        <dbReference type="Proteomes" id="UP000075374"/>
    </source>
</evidence>
<dbReference type="STRING" id="1121305.CLCOL_20130"/>
<gene>
    <name evidence="3" type="primary">aspC</name>
    <name evidence="3" type="ORF">CLCOL_20130</name>
</gene>
<evidence type="ECO:0000256" key="1">
    <source>
        <dbReference type="RuleBase" id="RU000481"/>
    </source>
</evidence>
<dbReference type="InterPro" id="IPR004839">
    <property type="entry name" value="Aminotransferase_I/II_large"/>
</dbReference>
<dbReference type="PROSITE" id="PS00105">
    <property type="entry name" value="AA_TRANSFER_CLASS_1"/>
    <property type="match status" value="1"/>
</dbReference>
<dbReference type="GO" id="GO:0030170">
    <property type="term" value="F:pyridoxal phosphate binding"/>
    <property type="evidence" value="ECO:0007669"/>
    <property type="project" value="InterPro"/>
</dbReference>
<dbReference type="Proteomes" id="UP000075374">
    <property type="component" value="Unassembled WGS sequence"/>
</dbReference>
<dbReference type="GO" id="GO:0008483">
    <property type="term" value="F:transaminase activity"/>
    <property type="evidence" value="ECO:0007669"/>
    <property type="project" value="UniProtKB-KW"/>
</dbReference>
<dbReference type="InterPro" id="IPR015422">
    <property type="entry name" value="PyrdxlP-dep_Trfase_small"/>
</dbReference>
<dbReference type="Gene3D" id="3.40.640.10">
    <property type="entry name" value="Type I PLP-dependent aspartate aminotransferase-like (Major domain)"/>
    <property type="match status" value="1"/>
</dbReference>